<comment type="pathway">
    <text evidence="2 9">Cofactor biosynthesis; adenosylcobalamin biosynthesis.</text>
</comment>
<feature type="transmembrane region" description="Helical" evidence="9">
    <location>
        <begin position="219"/>
        <end position="239"/>
    </location>
</feature>
<evidence type="ECO:0000256" key="3">
    <source>
        <dbReference type="ARBA" id="ARBA00006263"/>
    </source>
</evidence>
<evidence type="ECO:0000313" key="11">
    <source>
        <dbReference type="Proteomes" id="UP000632498"/>
    </source>
</evidence>
<keyword evidence="4 9" id="KW-1003">Cell membrane</keyword>
<accession>A0A917BU18</accession>
<dbReference type="RefSeq" id="WP_188662482.1">
    <property type="nucleotide sequence ID" value="NZ_BMHV01000006.1"/>
</dbReference>
<dbReference type="AlphaFoldDB" id="A0A917BU18"/>
<dbReference type="PANTHER" id="PTHR34308">
    <property type="entry name" value="COBALAMIN BIOSYNTHESIS PROTEIN CBIB"/>
    <property type="match status" value="1"/>
</dbReference>
<feature type="transmembrane region" description="Helical" evidence="9">
    <location>
        <begin position="98"/>
        <end position="117"/>
    </location>
</feature>
<proteinExistence type="inferred from homology"/>
<evidence type="ECO:0000256" key="9">
    <source>
        <dbReference type="HAMAP-Rule" id="MF_00024"/>
    </source>
</evidence>
<evidence type="ECO:0000256" key="7">
    <source>
        <dbReference type="ARBA" id="ARBA00022989"/>
    </source>
</evidence>
<evidence type="ECO:0000256" key="1">
    <source>
        <dbReference type="ARBA" id="ARBA00004651"/>
    </source>
</evidence>
<dbReference type="GO" id="GO:0009236">
    <property type="term" value="P:cobalamin biosynthetic process"/>
    <property type="evidence" value="ECO:0007669"/>
    <property type="project" value="UniProtKB-UniRule"/>
</dbReference>
<dbReference type="EMBL" id="BMHV01000006">
    <property type="protein sequence ID" value="GGF58840.1"/>
    <property type="molecule type" value="Genomic_DNA"/>
</dbReference>
<feature type="transmembrane region" description="Helical" evidence="9">
    <location>
        <begin position="12"/>
        <end position="30"/>
    </location>
</feature>
<evidence type="ECO:0000256" key="4">
    <source>
        <dbReference type="ARBA" id="ARBA00022475"/>
    </source>
</evidence>
<dbReference type="Proteomes" id="UP000632498">
    <property type="component" value="Unassembled WGS sequence"/>
</dbReference>
<reference evidence="10" key="2">
    <citation type="submission" date="2020-09" db="EMBL/GenBank/DDBJ databases">
        <authorList>
            <person name="Sun Q."/>
            <person name="Zhou Y."/>
        </authorList>
    </citation>
    <scope>NUCLEOTIDE SEQUENCE</scope>
    <source>
        <strain evidence="10">CGMCC 1.15254</strain>
    </source>
</reference>
<evidence type="ECO:0000256" key="5">
    <source>
        <dbReference type="ARBA" id="ARBA00022573"/>
    </source>
</evidence>
<keyword evidence="7 9" id="KW-1133">Transmembrane helix</keyword>
<dbReference type="GO" id="GO:0015420">
    <property type="term" value="F:ABC-type vitamin B12 transporter activity"/>
    <property type="evidence" value="ECO:0007669"/>
    <property type="project" value="UniProtKB-UniRule"/>
</dbReference>
<comment type="similarity">
    <text evidence="3 9">Belongs to the CobD/CbiB family.</text>
</comment>
<sequence length="330" mass="36506">MFAISSLVPYDSYNPLWLLLCALALDAYVGDMNRLFTIIKHPVVWIGELIAFLDQKLNRESRSEVNRTIRGAIVVMFMVSLCFTVGLGVTWFGQNYPFGWILELFLTIALIAQRSLFIHVRRVAIALNEDGISGGREAVSHIVGRDPDQLDQHGVARAAIESLAENFGDGVVAPVFWYVLFGFPGLLVYKAVNTMDSMIGHKTDRHKSFGFCAARLDDVLNLIPARLAGFWIFFGSFFLPTSSPFKGLKTMFHDARKHRSPNAGWPEGAMAGALDIALAGPRKYREGQANDPWIGDGRARVLSKDIKRALQVYVAACLVNASAIALLCLL</sequence>
<dbReference type="InterPro" id="IPR004485">
    <property type="entry name" value="Cobalamin_biosynth_CobD/CbiB"/>
</dbReference>
<protein>
    <recommendedName>
        <fullName evidence="9">Cobalamin biosynthesis protein CobD</fullName>
    </recommendedName>
</protein>
<dbReference type="PANTHER" id="PTHR34308:SF1">
    <property type="entry name" value="COBALAMIN BIOSYNTHESIS PROTEIN CBIB"/>
    <property type="match status" value="1"/>
</dbReference>
<evidence type="ECO:0000256" key="6">
    <source>
        <dbReference type="ARBA" id="ARBA00022692"/>
    </source>
</evidence>
<keyword evidence="11" id="KW-1185">Reference proteome</keyword>
<comment type="subcellular location">
    <subcellularLocation>
        <location evidence="1 9">Cell membrane</location>
        <topology evidence="1 9">Multi-pass membrane protein</topology>
    </subcellularLocation>
</comment>
<evidence type="ECO:0000256" key="2">
    <source>
        <dbReference type="ARBA" id="ARBA00004953"/>
    </source>
</evidence>
<dbReference type="GO" id="GO:0005886">
    <property type="term" value="C:plasma membrane"/>
    <property type="evidence" value="ECO:0007669"/>
    <property type="project" value="UniProtKB-SubCell"/>
</dbReference>
<organism evidence="10 11">
    <name type="scientific">Terasakiella brassicae</name>
    <dbReference type="NCBI Taxonomy" id="1634917"/>
    <lineage>
        <taxon>Bacteria</taxon>
        <taxon>Pseudomonadati</taxon>
        <taxon>Pseudomonadota</taxon>
        <taxon>Alphaproteobacteria</taxon>
        <taxon>Rhodospirillales</taxon>
        <taxon>Terasakiellaceae</taxon>
        <taxon>Terasakiella</taxon>
    </lineage>
</organism>
<keyword evidence="8 9" id="KW-0472">Membrane</keyword>
<dbReference type="GO" id="GO:0048472">
    <property type="term" value="F:threonine-phosphate decarboxylase activity"/>
    <property type="evidence" value="ECO:0007669"/>
    <property type="project" value="InterPro"/>
</dbReference>
<keyword evidence="6 9" id="KW-0812">Transmembrane</keyword>
<feature type="transmembrane region" description="Helical" evidence="9">
    <location>
        <begin position="69"/>
        <end position="92"/>
    </location>
</feature>
<feature type="transmembrane region" description="Helical" evidence="9">
    <location>
        <begin position="310"/>
        <end position="329"/>
    </location>
</feature>
<reference evidence="10" key="1">
    <citation type="journal article" date="2014" name="Int. J. Syst. Evol. Microbiol.">
        <title>Complete genome sequence of Corynebacterium casei LMG S-19264T (=DSM 44701T), isolated from a smear-ripened cheese.</title>
        <authorList>
            <consortium name="US DOE Joint Genome Institute (JGI-PGF)"/>
            <person name="Walter F."/>
            <person name="Albersmeier A."/>
            <person name="Kalinowski J."/>
            <person name="Ruckert C."/>
        </authorList>
    </citation>
    <scope>NUCLEOTIDE SEQUENCE</scope>
    <source>
        <strain evidence="10">CGMCC 1.15254</strain>
    </source>
</reference>
<gene>
    <name evidence="9 10" type="primary">cobD</name>
    <name evidence="10" type="ORF">GCM10011332_10540</name>
</gene>
<dbReference type="NCBIfam" id="TIGR00380">
    <property type="entry name" value="cobal_cbiB"/>
    <property type="match status" value="1"/>
</dbReference>
<comment type="caution">
    <text evidence="10">The sequence shown here is derived from an EMBL/GenBank/DDBJ whole genome shotgun (WGS) entry which is preliminary data.</text>
</comment>
<comment type="function">
    <text evidence="9">Converts cobyric acid to cobinamide by the addition of aminopropanol on the F carboxylic group.</text>
</comment>
<dbReference type="Pfam" id="PF03186">
    <property type="entry name" value="CobD_Cbib"/>
    <property type="match status" value="1"/>
</dbReference>
<name>A0A917BU18_9PROT</name>
<dbReference type="HAMAP" id="MF_00024">
    <property type="entry name" value="CobD_CbiB"/>
    <property type="match status" value="1"/>
</dbReference>
<evidence type="ECO:0000313" key="10">
    <source>
        <dbReference type="EMBL" id="GGF58840.1"/>
    </source>
</evidence>
<evidence type="ECO:0000256" key="8">
    <source>
        <dbReference type="ARBA" id="ARBA00023136"/>
    </source>
</evidence>
<keyword evidence="5 9" id="KW-0169">Cobalamin biosynthesis</keyword>